<gene>
    <name evidence="7" type="ORF">CCHL11_00439</name>
</gene>
<dbReference type="OrthoDB" id="76412at2759"/>
<feature type="domain" description="LSO1/LSO2" evidence="6">
    <location>
        <begin position="10"/>
        <end position="77"/>
    </location>
</feature>
<feature type="compositionally biased region" description="Basic and acidic residues" evidence="4">
    <location>
        <begin position="1"/>
        <end position="11"/>
    </location>
</feature>
<dbReference type="GO" id="GO:0003713">
    <property type="term" value="F:transcription coactivator activity"/>
    <property type="evidence" value="ECO:0007669"/>
    <property type="project" value="TreeGrafter"/>
</dbReference>
<evidence type="ECO:0000259" key="5">
    <source>
        <dbReference type="Pfam" id="PF06244"/>
    </source>
</evidence>
<evidence type="ECO:0000313" key="7">
    <source>
        <dbReference type="EMBL" id="OLN87974.1"/>
    </source>
</evidence>
<organism evidence="7 8">
    <name type="scientific">Colletotrichum chlorophyti</name>
    <dbReference type="NCBI Taxonomy" id="708187"/>
    <lineage>
        <taxon>Eukaryota</taxon>
        <taxon>Fungi</taxon>
        <taxon>Dikarya</taxon>
        <taxon>Ascomycota</taxon>
        <taxon>Pezizomycotina</taxon>
        <taxon>Sordariomycetes</taxon>
        <taxon>Hypocreomycetidae</taxon>
        <taxon>Glomerellales</taxon>
        <taxon>Glomerellaceae</taxon>
        <taxon>Colletotrichum</taxon>
    </lineage>
</organism>
<reference evidence="7 8" key="1">
    <citation type="submission" date="2016-11" db="EMBL/GenBank/DDBJ databases">
        <title>Draft Genome Assembly of Colletotrichum chlorophyti a pathogen of herbaceous plants.</title>
        <authorList>
            <person name="Gan P."/>
            <person name="Narusaka M."/>
            <person name="Tsushima A."/>
            <person name="Narusaka Y."/>
            <person name="Takano Y."/>
            <person name="Shirasu K."/>
        </authorList>
    </citation>
    <scope>NUCLEOTIDE SEQUENCE [LARGE SCALE GENOMIC DNA]</scope>
    <source>
        <strain evidence="7 8">NTL11</strain>
    </source>
</reference>
<feature type="domain" description="Coiled-coil" evidence="5">
    <location>
        <begin position="114"/>
        <end position="194"/>
    </location>
</feature>
<dbReference type="PANTHER" id="PTHR21680">
    <property type="entry name" value="COILED-COIL DOMAIN-CONTAINING PROTEIN 124"/>
    <property type="match status" value="1"/>
</dbReference>
<feature type="compositionally biased region" description="Low complexity" evidence="4">
    <location>
        <begin position="12"/>
        <end position="27"/>
    </location>
</feature>
<dbReference type="InterPro" id="IPR054413">
    <property type="entry name" value="LSO1/2"/>
</dbReference>
<dbReference type="InterPro" id="IPR010422">
    <property type="entry name" value="Ccdc124/Oxs1"/>
</dbReference>
<keyword evidence="2 3" id="KW-0175">Coiled coil</keyword>
<dbReference type="Pfam" id="PF22048">
    <property type="entry name" value="LSO1_2-like"/>
    <property type="match status" value="1"/>
</dbReference>
<accession>A0A1Q8RUB2</accession>
<dbReference type="InterPro" id="IPR054414">
    <property type="entry name" value="Ccdc124/Oxs1_C"/>
</dbReference>
<sequence length="225" mass="24224">MAGKKGGENSKKAAGNARKAEAAASKAAAEDAKRAAAEDADWAKGAKGNAKKEAEAAKKAEAARKKAEKEALLREEEANTPGRSAPKNAKTATKKTRGLDLSQLDDDRSGGSLGALNATGIDNALDALSLTASSDNAKIDKHPERRFKAAYAAFEERRLKEMDDDGSGQGLRLQQRKDKIRKEFEKSPENPFNQVSARYDATKEELAELRQKEKSKIEARLGGKN</sequence>
<dbReference type="GO" id="GO:0006366">
    <property type="term" value="P:transcription by RNA polymerase II"/>
    <property type="evidence" value="ECO:0007669"/>
    <property type="project" value="TreeGrafter"/>
</dbReference>
<evidence type="ECO:0000259" key="6">
    <source>
        <dbReference type="Pfam" id="PF22048"/>
    </source>
</evidence>
<feature type="region of interest" description="Disordered" evidence="4">
    <location>
        <begin position="1"/>
        <end position="113"/>
    </location>
</feature>
<feature type="coiled-coil region" evidence="3">
    <location>
        <begin position="192"/>
        <end position="219"/>
    </location>
</feature>
<keyword evidence="8" id="KW-1185">Reference proteome</keyword>
<evidence type="ECO:0000256" key="1">
    <source>
        <dbReference type="ARBA" id="ARBA00008296"/>
    </source>
</evidence>
<comment type="caution">
    <text evidence="7">The sequence shown here is derived from an EMBL/GenBank/DDBJ whole genome shotgun (WGS) entry which is preliminary data.</text>
</comment>
<dbReference type="EMBL" id="MPGH01000088">
    <property type="protein sequence ID" value="OLN87974.1"/>
    <property type="molecule type" value="Genomic_DNA"/>
</dbReference>
<proteinExistence type="inferred from homology"/>
<dbReference type="PANTHER" id="PTHR21680:SF0">
    <property type="entry name" value="COILED-COIL DOMAIN-CONTAINING PROTEIN 124"/>
    <property type="match status" value="1"/>
</dbReference>
<protein>
    <submittedName>
        <fullName evidence="7">Coiled-coil domain-containing protein-like protein</fullName>
    </submittedName>
</protein>
<evidence type="ECO:0000256" key="2">
    <source>
        <dbReference type="ARBA" id="ARBA00023054"/>
    </source>
</evidence>
<dbReference type="GO" id="GO:0005634">
    <property type="term" value="C:nucleus"/>
    <property type="evidence" value="ECO:0007669"/>
    <property type="project" value="TreeGrafter"/>
</dbReference>
<evidence type="ECO:0000313" key="8">
    <source>
        <dbReference type="Proteomes" id="UP000186583"/>
    </source>
</evidence>
<name>A0A1Q8RUB2_9PEZI</name>
<dbReference type="Proteomes" id="UP000186583">
    <property type="component" value="Unassembled WGS sequence"/>
</dbReference>
<dbReference type="STRING" id="708187.A0A1Q8RUB2"/>
<comment type="similarity">
    <text evidence="1">Belongs to the CCDC124 family.</text>
</comment>
<feature type="compositionally biased region" description="Basic and acidic residues" evidence="4">
    <location>
        <begin position="28"/>
        <end position="77"/>
    </location>
</feature>
<dbReference type="AlphaFoldDB" id="A0A1Q8RUB2"/>
<dbReference type="Pfam" id="PF06244">
    <property type="entry name" value="Ccdc124"/>
    <property type="match status" value="1"/>
</dbReference>
<evidence type="ECO:0000256" key="4">
    <source>
        <dbReference type="SAM" id="MobiDB-lite"/>
    </source>
</evidence>
<evidence type="ECO:0000256" key="3">
    <source>
        <dbReference type="SAM" id="Coils"/>
    </source>
</evidence>